<reference evidence="2" key="1">
    <citation type="submission" date="2017-12" db="EMBL/GenBank/DDBJ databases">
        <title>Gene loss provides genomic basis for host adaptation in cereal stripe rust fungi.</title>
        <authorList>
            <person name="Xia C."/>
        </authorList>
    </citation>
    <scope>NUCLEOTIDE SEQUENCE [LARGE SCALE GENOMIC DNA]</scope>
    <source>
        <strain evidence="2">93-210</strain>
    </source>
</reference>
<keyword evidence="1" id="KW-0472">Membrane</keyword>
<gene>
    <name evidence="2" type="ORF">PSTT_09299</name>
</gene>
<sequence>LSHPPPFMPFTIPPHLSLPSHLPSPTMSIMNLFRRRFIIFALVALIIVLHSGQVAAVLVACTAHFAPLPFDPTGKTVGKASCISKADPKKDHYCTIGTCGVRHPTSYTHWSNLEFTNCDGRSTTVFVEQYFRYETYAAAQDRDNKKFYNCKFSAADQNREFISGSLTVTWKSTQNLQADMFIQNT</sequence>
<dbReference type="VEuPathDB" id="FungiDB:PSTT_09299"/>
<dbReference type="AlphaFoldDB" id="A0A2S4V938"/>
<keyword evidence="1" id="KW-1133">Transmembrane helix</keyword>
<evidence type="ECO:0000256" key="1">
    <source>
        <dbReference type="SAM" id="Phobius"/>
    </source>
</evidence>
<protein>
    <submittedName>
        <fullName evidence="2">Uncharacterized protein</fullName>
    </submittedName>
</protein>
<dbReference type="Proteomes" id="UP000239156">
    <property type="component" value="Unassembled WGS sequence"/>
</dbReference>
<accession>A0A2S4V938</accession>
<dbReference type="EMBL" id="PKSL01000091">
    <property type="protein sequence ID" value="POW06039.1"/>
    <property type="molecule type" value="Genomic_DNA"/>
</dbReference>
<proteinExistence type="predicted"/>
<dbReference type="VEuPathDB" id="FungiDB:PSHT_15681"/>
<feature type="transmembrane region" description="Helical" evidence="1">
    <location>
        <begin position="37"/>
        <end position="60"/>
    </location>
</feature>
<feature type="non-terminal residue" evidence="2">
    <location>
        <position position="1"/>
    </location>
</feature>
<keyword evidence="1" id="KW-0812">Transmembrane</keyword>
<comment type="caution">
    <text evidence="2">The sequence shown here is derived from an EMBL/GenBank/DDBJ whole genome shotgun (WGS) entry which is preliminary data.</text>
</comment>
<keyword evidence="3" id="KW-1185">Reference proteome</keyword>
<organism evidence="2 3">
    <name type="scientific">Puccinia striiformis</name>
    <dbReference type="NCBI Taxonomy" id="27350"/>
    <lineage>
        <taxon>Eukaryota</taxon>
        <taxon>Fungi</taxon>
        <taxon>Dikarya</taxon>
        <taxon>Basidiomycota</taxon>
        <taxon>Pucciniomycotina</taxon>
        <taxon>Pucciniomycetes</taxon>
        <taxon>Pucciniales</taxon>
        <taxon>Pucciniaceae</taxon>
        <taxon>Puccinia</taxon>
    </lineage>
</organism>
<evidence type="ECO:0000313" key="2">
    <source>
        <dbReference type="EMBL" id="POW06039.1"/>
    </source>
</evidence>
<evidence type="ECO:0000313" key="3">
    <source>
        <dbReference type="Proteomes" id="UP000239156"/>
    </source>
</evidence>
<name>A0A2S4V938_9BASI</name>